<dbReference type="InterPro" id="IPR027417">
    <property type="entry name" value="P-loop_NTPase"/>
</dbReference>
<keyword evidence="1" id="KW-0677">Repeat</keyword>
<dbReference type="EMBL" id="JAADYS010000017">
    <property type="protein sequence ID" value="KAF4472943.1"/>
    <property type="molecule type" value="Genomic_DNA"/>
</dbReference>
<evidence type="ECO:0000313" key="5">
    <source>
        <dbReference type="EMBL" id="KAF4472943.1"/>
    </source>
</evidence>
<feature type="region of interest" description="Disordered" evidence="2">
    <location>
        <begin position="223"/>
        <end position="250"/>
    </location>
</feature>
<evidence type="ECO:0000259" key="4">
    <source>
        <dbReference type="Pfam" id="PF25053"/>
    </source>
</evidence>
<comment type="caution">
    <text evidence="5">The sequence shown here is derived from an EMBL/GenBank/DDBJ whole genome shotgun (WGS) entry which is preliminary data.</text>
</comment>
<dbReference type="InterPro" id="IPR056693">
    <property type="entry name" value="DUF7791"/>
</dbReference>
<evidence type="ECO:0000313" key="6">
    <source>
        <dbReference type="Proteomes" id="UP000554235"/>
    </source>
</evidence>
<feature type="domain" description="DUF7791" evidence="4">
    <location>
        <begin position="541"/>
        <end position="657"/>
    </location>
</feature>
<name>A0A8H4PIH2_9HYPO</name>
<reference evidence="5 6" key="1">
    <citation type="submission" date="2020-01" db="EMBL/GenBank/DDBJ databases">
        <title>Identification and distribution of gene clusters putatively required for synthesis of sphingolipid metabolism inhibitors in phylogenetically diverse species of the filamentous fungus Fusarium.</title>
        <authorList>
            <person name="Kim H.-S."/>
            <person name="Busman M."/>
            <person name="Brown D.W."/>
            <person name="Divon H."/>
            <person name="Uhlig S."/>
            <person name="Proctor R.H."/>
        </authorList>
    </citation>
    <scope>NUCLEOTIDE SEQUENCE [LARGE SCALE GENOMIC DNA]</scope>
    <source>
        <strain evidence="5 6">NRRL 20459</strain>
    </source>
</reference>
<accession>A0A8H4PIH2</accession>
<evidence type="ECO:0000259" key="3">
    <source>
        <dbReference type="Pfam" id="PF24883"/>
    </source>
</evidence>
<dbReference type="Pfam" id="PF25053">
    <property type="entry name" value="DUF7791"/>
    <property type="match status" value="1"/>
</dbReference>
<gene>
    <name evidence="5" type="ORF">FALBO_158</name>
</gene>
<proteinExistence type="predicted"/>
<dbReference type="PANTHER" id="PTHR10039:SF5">
    <property type="entry name" value="NACHT DOMAIN-CONTAINING PROTEIN"/>
    <property type="match status" value="1"/>
</dbReference>
<keyword evidence="6" id="KW-1185">Reference proteome</keyword>
<dbReference type="AlphaFoldDB" id="A0A8H4PIH2"/>
<dbReference type="SUPFAM" id="SSF52540">
    <property type="entry name" value="P-loop containing nucleoside triphosphate hydrolases"/>
    <property type="match status" value="1"/>
</dbReference>
<sequence length="1000" mass="113092">MDPLTAIGLASNIIAFIDFSAKVISGAVEIHETFSGDSAGLTEGNRSTLTVATEMKHLASKLQPPDQTQLTGDDKALCALAKECEGLSSQITALLEKVKAQGKKSRRSSLKAAFKTRCSKVISRLDNIIASAKNDASKLEHLYNQVHDYQRGVPVSSLSITAQSQLKSLLGVSEHASDLITQHRILESLSFPGMYQRYDEVTEAHDQTLRWIFGEDPIENFDGQSIDDTEDTDVAGEVDDSPTAGTDHAKDAARETITTWLSSGDGIFHVSGKLGSGKSTLIKYLYEHHCTTAMLQEWAGSHKLIHANFFFWKPGSTMQKSLPGLYRSLLHSVLLAAPELIHTTFPEIWSHLKSTPWQVTTSTRFSEKDTRRALFRLISDATLNKNHRICFFIDGLDEYQGTLQEDAKCLVELLSRLTANSRGGVKMCVSSREDNVFMNAFAATQRIRVHEVTRSDMKQYVSTKLPSTREEGGKEELTETIVHNSSGIFLWVALVVRRIRDQIENGHGLVSLRREIDALPKEMEGLLALILNSLSELDLKEAYQIFSMVIKWNKYDGGFLSIMSYSFLDEYNQNPTFVFDEDFSYTRLQPANLTTRRNLAFKRLNGCCRGLVEAVLHRYQNAHDGPDEDTNDYAIVFTHRCVSEFLLGDRQQDHMLRLLLGFNSVDAISHLVLAELLADPHLVQRQDLGDSLTLLTSLRIGSKIEHAPYRFLEAFCSALSKSRNIVPAPSAARFQRWVVLPYLEAQDPRSEYARIILGQFDEVNYLCPLGRGIFPHPIYHAAYLGNSDYVRWKLARDVDVGAHFKMEIVLYSMLFAEAQYRTTDVMDIVRLLIDKGLSPNAMATIWDSELAEAERGPPETGGLKEQRKIDVTVWQQLLLRCWPREWTNFDIFRFRHTVEIFLEHGADPYFELTTEKSKDGKMLYSLILGRERRKLLLRNERYEYAPFKGTSLTEYIRLCGFQNDTKIMELVEKKMRQGISENMGTLSEVRIPGCAKMTSP</sequence>
<dbReference type="InterPro" id="IPR056884">
    <property type="entry name" value="NPHP3-like_N"/>
</dbReference>
<dbReference type="OrthoDB" id="443402at2759"/>
<organism evidence="5 6">
    <name type="scientific">Fusarium albosuccineum</name>
    <dbReference type="NCBI Taxonomy" id="1237068"/>
    <lineage>
        <taxon>Eukaryota</taxon>
        <taxon>Fungi</taxon>
        <taxon>Dikarya</taxon>
        <taxon>Ascomycota</taxon>
        <taxon>Pezizomycotina</taxon>
        <taxon>Sordariomycetes</taxon>
        <taxon>Hypocreomycetidae</taxon>
        <taxon>Hypocreales</taxon>
        <taxon>Nectriaceae</taxon>
        <taxon>Fusarium</taxon>
        <taxon>Fusarium decemcellulare species complex</taxon>
    </lineage>
</organism>
<feature type="domain" description="Nephrocystin 3-like N-terminal" evidence="3">
    <location>
        <begin position="255"/>
        <end position="432"/>
    </location>
</feature>
<dbReference type="PANTHER" id="PTHR10039">
    <property type="entry name" value="AMELOGENIN"/>
    <property type="match status" value="1"/>
</dbReference>
<protein>
    <submittedName>
        <fullName evidence="5">P-loop containing nucleoside triphosphate hydrolase</fullName>
    </submittedName>
</protein>
<feature type="compositionally biased region" description="Acidic residues" evidence="2">
    <location>
        <begin position="225"/>
        <end position="240"/>
    </location>
</feature>
<evidence type="ECO:0000256" key="2">
    <source>
        <dbReference type="SAM" id="MobiDB-lite"/>
    </source>
</evidence>
<dbReference type="Proteomes" id="UP000554235">
    <property type="component" value="Unassembled WGS sequence"/>
</dbReference>
<keyword evidence="5" id="KW-0378">Hydrolase</keyword>
<evidence type="ECO:0000256" key="1">
    <source>
        <dbReference type="ARBA" id="ARBA00022737"/>
    </source>
</evidence>
<dbReference type="Pfam" id="PF24883">
    <property type="entry name" value="NPHP3_N"/>
    <property type="match status" value="1"/>
</dbReference>
<dbReference type="Gene3D" id="3.40.50.300">
    <property type="entry name" value="P-loop containing nucleotide triphosphate hydrolases"/>
    <property type="match status" value="1"/>
</dbReference>
<dbReference type="GO" id="GO:0016787">
    <property type="term" value="F:hydrolase activity"/>
    <property type="evidence" value="ECO:0007669"/>
    <property type="project" value="UniProtKB-KW"/>
</dbReference>